<dbReference type="OrthoDB" id="5877324at2759"/>
<dbReference type="AlphaFoldDB" id="A0A3P6S5W0"/>
<organism evidence="2 3">
    <name type="scientific">Litomosoides sigmodontis</name>
    <name type="common">Filarial nematode worm</name>
    <dbReference type="NCBI Taxonomy" id="42156"/>
    <lineage>
        <taxon>Eukaryota</taxon>
        <taxon>Metazoa</taxon>
        <taxon>Ecdysozoa</taxon>
        <taxon>Nematoda</taxon>
        <taxon>Chromadorea</taxon>
        <taxon>Rhabditida</taxon>
        <taxon>Spirurina</taxon>
        <taxon>Spiruromorpha</taxon>
        <taxon>Filarioidea</taxon>
        <taxon>Onchocercidae</taxon>
        <taxon>Litomosoides</taxon>
    </lineage>
</organism>
<keyword evidence="1" id="KW-1133">Transmembrane helix</keyword>
<proteinExistence type="predicted"/>
<protein>
    <submittedName>
        <fullName evidence="2">Uncharacterized protein</fullName>
    </submittedName>
</protein>
<sequence length="174" mass="19776">MASEYCSFMASEERHSLKMIRYSRFLQMGLAVLILLSLASAHSVPTNRLLWLIALATLSGSIFSHCAYYYFPSLLVKEMNYLYVYDLMMTICAAVCVPLSTYCTTYQAEGDSSSTSYVFLALLCIFLATSFLFSLLIRCDFEPYGRRPTSEASKSDEHRSLLSTYADYNNYQAF</sequence>
<feature type="transmembrane region" description="Helical" evidence="1">
    <location>
        <begin position="83"/>
        <end position="102"/>
    </location>
</feature>
<evidence type="ECO:0000313" key="2">
    <source>
        <dbReference type="EMBL" id="VDK69676.1"/>
    </source>
</evidence>
<dbReference type="OMA" id="MASEERH"/>
<keyword evidence="1" id="KW-0472">Membrane</keyword>
<dbReference type="EMBL" id="UYRX01000024">
    <property type="protein sequence ID" value="VDK69676.1"/>
    <property type="molecule type" value="Genomic_DNA"/>
</dbReference>
<reference evidence="2 3" key="1">
    <citation type="submission" date="2018-08" db="EMBL/GenBank/DDBJ databases">
        <authorList>
            <person name="Laetsch R D."/>
            <person name="Stevens L."/>
            <person name="Kumar S."/>
            <person name="Blaxter L. M."/>
        </authorList>
    </citation>
    <scope>NUCLEOTIDE SEQUENCE [LARGE SCALE GENOMIC DNA]</scope>
</reference>
<name>A0A3P6S5W0_LITSI</name>
<feature type="transmembrane region" description="Helical" evidence="1">
    <location>
        <begin position="51"/>
        <end position="71"/>
    </location>
</feature>
<keyword evidence="3" id="KW-1185">Reference proteome</keyword>
<evidence type="ECO:0000256" key="1">
    <source>
        <dbReference type="SAM" id="Phobius"/>
    </source>
</evidence>
<evidence type="ECO:0000313" key="3">
    <source>
        <dbReference type="Proteomes" id="UP000277928"/>
    </source>
</evidence>
<keyword evidence="1" id="KW-0812">Transmembrane</keyword>
<dbReference type="Proteomes" id="UP000277928">
    <property type="component" value="Unassembled WGS sequence"/>
</dbReference>
<accession>A0A3P6S5W0</accession>
<gene>
    <name evidence="2" type="ORF">NLS_LOCUS839</name>
</gene>
<feature type="transmembrane region" description="Helical" evidence="1">
    <location>
        <begin position="114"/>
        <end position="137"/>
    </location>
</feature>